<feature type="domain" description="Thiamine pyrophosphate enzyme TPP-binding" evidence="8">
    <location>
        <begin position="405"/>
        <end position="554"/>
    </location>
</feature>
<evidence type="ECO:0000259" key="8">
    <source>
        <dbReference type="Pfam" id="PF02775"/>
    </source>
</evidence>
<dbReference type="Gene3D" id="3.40.50.970">
    <property type="match status" value="2"/>
</dbReference>
<evidence type="ECO:0000259" key="7">
    <source>
        <dbReference type="Pfam" id="PF00205"/>
    </source>
</evidence>
<dbReference type="GO" id="GO:0009099">
    <property type="term" value="P:L-valine biosynthetic process"/>
    <property type="evidence" value="ECO:0007669"/>
    <property type="project" value="TreeGrafter"/>
</dbReference>
<dbReference type="InterPro" id="IPR012001">
    <property type="entry name" value="Thiamin_PyroP_enz_TPP-bd_dom"/>
</dbReference>
<dbReference type="SUPFAM" id="SSF52518">
    <property type="entry name" value="Thiamin diphosphate-binding fold (THDP-binding)"/>
    <property type="match status" value="2"/>
</dbReference>
<dbReference type="PANTHER" id="PTHR18968">
    <property type="entry name" value="THIAMINE PYROPHOSPHATE ENZYMES"/>
    <property type="match status" value="1"/>
</dbReference>
<name>A0A0F9UZP9_9ZZZZ</name>
<dbReference type="InterPro" id="IPR011766">
    <property type="entry name" value="TPP_enzyme_TPP-bd"/>
</dbReference>
<keyword evidence="4" id="KW-0479">Metal-binding</keyword>
<dbReference type="EMBL" id="LAZR01000739">
    <property type="protein sequence ID" value="KKN59098.1"/>
    <property type="molecule type" value="Genomic_DNA"/>
</dbReference>
<dbReference type="PANTHER" id="PTHR18968:SF166">
    <property type="entry name" value="2-HYDROXYACYL-COA LYASE 2"/>
    <property type="match status" value="1"/>
</dbReference>
<dbReference type="Gene3D" id="3.40.50.1220">
    <property type="entry name" value="TPP-binding domain"/>
    <property type="match status" value="1"/>
</dbReference>
<comment type="cofactor">
    <cofactor evidence="1">
        <name>Mg(2+)</name>
        <dbReference type="ChEBI" id="CHEBI:18420"/>
    </cofactor>
</comment>
<evidence type="ECO:0000256" key="4">
    <source>
        <dbReference type="ARBA" id="ARBA00022723"/>
    </source>
</evidence>
<dbReference type="PROSITE" id="PS00187">
    <property type="entry name" value="TPP_ENZYMES"/>
    <property type="match status" value="1"/>
</dbReference>
<comment type="cofactor">
    <cofactor evidence="2">
        <name>thiamine diphosphate</name>
        <dbReference type="ChEBI" id="CHEBI:58937"/>
    </cofactor>
</comment>
<feature type="domain" description="Thiamine pyrophosphate enzyme central" evidence="7">
    <location>
        <begin position="207"/>
        <end position="340"/>
    </location>
</feature>
<comment type="similarity">
    <text evidence="3 6">Belongs to the TPP enzyme family.</text>
</comment>
<dbReference type="InterPro" id="IPR029035">
    <property type="entry name" value="DHS-like_NAD/FAD-binding_dom"/>
</dbReference>
<dbReference type="CDD" id="cd07035">
    <property type="entry name" value="TPP_PYR_POX_like"/>
    <property type="match status" value="1"/>
</dbReference>
<dbReference type="Pfam" id="PF00205">
    <property type="entry name" value="TPP_enzyme_M"/>
    <property type="match status" value="1"/>
</dbReference>
<keyword evidence="5 6" id="KW-0786">Thiamine pyrophosphate</keyword>
<dbReference type="GO" id="GO:0009097">
    <property type="term" value="P:isoleucine biosynthetic process"/>
    <property type="evidence" value="ECO:0007669"/>
    <property type="project" value="TreeGrafter"/>
</dbReference>
<evidence type="ECO:0000256" key="5">
    <source>
        <dbReference type="ARBA" id="ARBA00023052"/>
    </source>
</evidence>
<dbReference type="Pfam" id="PF02776">
    <property type="entry name" value="TPP_enzyme_N"/>
    <property type="match status" value="1"/>
</dbReference>
<sequence length="573" mass="63148">MKNLAEEKKMINGGDVLIKCLLQENVKYLFGIPGGQFLNMYDAIYRWGKEKGIETVLFRHEVAAAHAADAWARLTNTPGICFGTVGPGAMNLISGVGTAWADNIPLIVIIPQVNSEFQDSFTLQGNLDQVTMYTPITKTQKTVRRIEEIPNAVHKVFREATSGRPRPVLLEIYENAFLEEISNTRLPILTAESYRAIERPAIGDDLIEKTLDLLLKAERPLLISGGGVSRAEAWDELKEFAEYLQLPVLTSSSGIGTIPARSKCLLGTGVAGIGLRVIPEADVILALGCKFSWTMAHGDEPFWKNSQTLIQVDIDPSIIGRAKPIKLGVIGDCKRFLEQILERSKQIKRVETRQWLEELVSIRKNNIEKLNRRLSKDKIPIIPKRLIKDIFESLDEDAILILDGGDISVSAAEQIYDYNIRKPLSTLVSTGMGQLGTSIPYGIGAKLAKPDKQVVAIAGDGAFMINIQDLETTVRLGLKNLIYVVANNNAWGMIKSGQKMFKGKRYIDVDLPEFDYAKCAKGFGCYGEVVTDPNEIKAAFARAKNAGKPAVLDVKIAFNTPDTTKLMGSMGIL</sequence>
<organism evidence="10">
    <name type="scientific">marine sediment metagenome</name>
    <dbReference type="NCBI Taxonomy" id="412755"/>
    <lineage>
        <taxon>unclassified sequences</taxon>
        <taxon>metagenomes</taxon>
        <taxon>ecological metagenomes</taxon>
    </lineage>
</organism>
<dbReference type="CDD" id="cd00568">
    <property type="entry name" value="TPP_enzymes"/>
    <property type="match status" value="1"/>
</dbReference>
<dbReference type="AlphaFoldDB" id="A0A0F9UZP9"/>
<dbReference type="FunFam" id="3.40.50.970:FF:000007">
    <property type="entry name" value="Acetolactate synthase"/>
    <property type="match status" value="1"/>
</dbReference>
<dbReference type="GO" id="GO:0005948">
    <property type="term" value="C:acetolactate synthase complex"/>
    <property type="evidence" value="ECO:0007669"/>
    <property type="project" value="TreeGrafter"/>
</dbReference>
<evidence type="ECO:0000256" key="1">
    <source>
        <dbReference type="ARBA" id="ARBA00001946"/>
    </source>
</evidence>
<protein>
    <recommendedName>
        <fullName evidence="11">Thiamine pyrophosphate-binding protein</fullName>
    </recommendedName>
</protein>
<gene>
    <name evidence="10" type="ORF">LCGC14_0545410</name>
</gene>
<dbReference type="InterPro" id="IPR012000">
    <property type="entry name" value="Thiamin_PyroP_enz_cen_dom"/>
</dbReference>
<dbReference type="GO" id="GO:0050660">
    <property type="term" value="F:flavin adenine dinucleotide binding"/>
    <property type="evidence" value="ECO:0007669"/>
    <property type="project" value="TreeGrafter"/>
</dbReference>
<dbReference type="GO" id="GO:0000287">
    <property type="term" value="F:magnesium ion binding"/>
    <property type="evidence" value="ECO:0007669"/>
    <property type="project" value="InterPro"/>
</dbReference>
<evidence type="ECO:0000256" key="6">
    <source>
        <dbReference type="RuleBase" id="RU362132"/>
    </source>
</evidence>
<comment type="caution">
    <text evidence="10">The sequence shown here is derived from an EMBL/GenBank/DDBJ whole genome shotgun (WGS) entry which is preliminary data.</text>
</comment>
<feature type="domain" description="Thiamine pyrophosphate enzyme N-terminal TPP-binding" evidence="9">
    <location>
        <begin position="12"/>
        <end position="132"/>
    </location>
</feature>
<reference evidence="10" key="1">
    <citation type="journal article" date="2015" name="Nature">
        <title>Complex archaea that bridge the gap between prokaryotes and eukaryotes.</title>
        <authorList>
            <person name="Spang A."/>
            <person name="Saw J.H."/>
            <person name="Jorgensen S.L."/>
            <person name="Zaremba-Niedzwiedzka K."/>
            <person name="Martijn J."/>
            <person name="Lind A.E."/>
            <person name="van Eijk R."/>
            <person name="Schleper C."/>
            <person name="Guy L."/>
            <person name="Ettema T.J."/>
        </authorList>
    </citation>
    <scope>NUCLEOTIDE SEQUENCE</scope>
</reference>
<proteinExistence type="inferred from homology"/>
<evidence type="ECO:0000256" key="2">
    <source>
        <dbReference type="ARBA" id="ARBA00001964"/>
    </source>
</evidence>
<dbReference type="GO" id="GO:0030976">
    <property type="term" value="F:thiamine pyrophosphate binding"/>
    <property type="evidence" value="ECO:0007669"/>
    <property type="project" value="InterPro"/>
</dbReference>
<evidence type="ECO:0000313" key="10">
    <source>
        <dbReference type="EMBL" id="KKN59098.1"/>
    </source>
</evidence>
<dbReference type="InterPro" id="IPR045229">
    <property type="entry name" value="TPP_enz"/>
</dbReference>
<evidence type="ECO:0000256" key="3">
    <source>
        <dbReference type="ARBA" id="ARBA00007812"/>
    </source>
</evidence>
<dbReference type="InterPro" id="IPR029061">
    <property type="entry name" value="THDP-binding"/>
</dbReference>
<evidence type="ECO:0000259" key="9">
    <source>
        <dbReference type="Pfam" id="PF02776"/>
    </source>
</evidence>
<dbReference type="InterPro" id="IPR000399">
    <property type="entry name" value="TPP-bd_CS"/>
</dbReference>
<accession>A0A0F9UZP9</accession>
<dbReference type="Pfam" id="PF02775">
    <property type="entry name" value="TPP_enzyme_C"/>
    <property type="match status" value="1"/>
</dbReference>
<dbReference type="SUPFAM" id="SSF52467">
    <property type="entry name" value="DHS-like NAD/FAD-binding domain"/>
    <property type="match status" value="1"/>
</dbReference>
<evidence type="ECO:0008006" key="11">
    <source>
        <dbReference type="Google" id="ProtNLM"/>
    </source>
</evidence>
<dbReference type="GO" id="GO:0003984">
    <property type="term" value="F:acetolactate synthase activity"/>
    <property type="evidence" value="ECO:0007669"/>
    <property type="project" value="TreeGrafter"/>
</dbReference>